<keyword evidence="2" id="KW-0175">Coiled coil</keyword>
<dbReference type="SUPFAM" id="SSF57716">
    <property type="entry name" value="Glucocorticoid receptor-like (DNA-binding domain)"/>
    <property type="match status" value="1"/>
</dbReference>
<dbReference type="InterPro" id="IPR013088">
    <property type="entry name" value="Znf_NHR/GATA"/>
</dbReference>
<dbReference type="AlphaFoldDB" id="A0A8J5XMW0"/>
<dbReference type="Proteomes" id="UP000751190">
    <property type="component" value="Unassembled WGS sequence"/>
</dbReference>
<gene>
    <name evidence="5" type="ORF">KFE25_010115</name>
</gene>
<comment type="caution">
    <text evidence="5">The sequence shown here is derived from an EMBL/GenBank/DDBJ whole genome shotgun (WGS) entry which is preliminary data.</text>
</comment>
<dbReference type="GO" id="GO:0006355">
    <property type="term" value="P:regulation of DNA-templated transcription"/>
    <property type="evidence" value="ECO:0007669"/>
    <property type="project" value="InterPro"/>
</dbReference>
<dbReference type="OrthoDB" id="2162994at2759"/>
<dbReference type="CDD" id="cd00202">
    <property type="entry name" value="ZnF_GATA"/>
    <property type="match status" value="1"/>
</dbReference>
<keyword evidence="6" id="KW-1185">Reference proteome</keyword>
<keyword evidence="1" id="KW-0863">Zinc-finger</keyword>
<evidence type="ECO:0000313" key="6">
    <source>
        <dbReference type="Proteomes" id="UP000751190"/>
    </source>
</evidence>
<dbReference type="GO" id="GO:0043565">
    <property type="term" value="F:sequence-specific DNA binding"/>
    <property type="evidence" value="ECO:0007669"/>
    <property type="project" value="InterPro"/>
</dbReference>
<dbReference type="Gene3D" id="3.30.50.10">
    <property type="entry name" value="Erythroid Transcription Factor GATA-1, subunit A"/>
    <property type="match status" value="1"/>
</dbReference>
<proteinExistence type="predicted"/>
<evidence type="ECO:0000256" key="3">
    <source>
        <dbReference type="SAM" id="MobiDB-lite"/>
    </source>
</evidence>
<keyword evidence="1" id="KW-0862">Zinc</keyword>
<sequence length="315" mass="31739">MEREGDRQEDGPMDLVRHMIVVIENQQAQIAQLREENATLRARLPTVVASAPASNVRAHVAECGVAAVREHGDAVGVAEEGPGEGEHTADEAARITDDALASLIDLANARTHVGAAPRNADAPLSLKRPLQAGAAGNGALVRQVFARLVPAHVVLPVDSAPFVAAQPVLARPACGMAEGDDGGARAEPTGDERRCIVCGTRDTPKWRAGNQLCNACGLRSAKQAVAHRASPALSAGASHASPVAPASAAALVQLGASRPHATAAGAPQPAVSPGSPPQVKVFAHPVGSAGPGVGPDGAPPPAALAGAHVLTSAQI</sequence>
<feature type="domain" description="GATA-type" evidence="4">
    <location>
        <begin position="189"/>
        <end position="218"/>
    </location>
</feature>
<dbReference type="GO" id="GO:0008270">
    <property type="term" value="F:zinc ion binding"/>
    <property type="evidence" value="ECO:0007669"/>
    <property type="project" value="UniProtKB-KW"/>
</dbReference>
<dbReference type="Pfam" id="PF00320">
    <property type="entry name" value="GATA"/>
    <property type="match status" value="1"/>
</dbReference>
<evidence type="ECO:0000259" key="4">
    <source>
        <dbReference type="PROSITE" id="PS50114"/>
    </source>
</evidence>
<reference evidence="5" key="1">
    <citation type="submission" date="2021-05" db="EMBL/GenBank/DDBJ databases">
        <title>The genome of the haptophyte Pavlova lutheri (Diacronema luteri, Pavlovales) - a model for lipid biosynthesis in eukaryotic algae.</title>
        <authorList>
            <person name="Hulatt C.J."/>
            <person name="Posewitz M.C."/>
        </authorList>
    </citation>
    <scope>NUCLEOTIDE SEQUENCE</scope>
    <source>
        <strain evidence="5">NIVA-4/92</strain>
    </source>
</reference>
<keyword evidence="1" id="KW-0479">Metal-binding</keyword>
<dbReference type="EMBL" id="JAGTXO010000012">
    <property type="protein sequence ID" value="KAG8464747.1"/>
    <property type="molecule type" value="Genomic_DNA"/>
</dbReference>
<evidence type="ECO:0000256" key="2">
    <source>
        <dbReference type="SAM" id="Coils"/>
    </source>
</evidence>
<feature type="region of interest" description="Disordered" evidence="3">
    <location>
        <begin position="259"/>
        <end position="300"/>
    </location>
</feature>
<accession>A0A8J5XMW0</accession>
<protein>
    <recommendedName>
        <fullName evidence="4">GATA-type domain-containing protein</fullName>
    </recommendedName>
</protein>
<dbReference type="PROSITE" id="PS50114">
    <property type="entry name" value="GATA_ZN_FINGER_2"/>
    <property type="match status" value="1"/>
</dbReference>
<name>A0A8J5XMW0_DIALT</name>
<feature type="coiled-coil region" evidence="2">
    <location>
        <begin position="16"/>
        <end position="43"/>
    </location>
</feature>
<organism evidence="5 6">
    <name type="scientific">Diacronema lutheri</name>
    <name type="common">Unicellular marine alga</name>
    <name type="synonym">Monochrysis lutheri</name>
    <dbReference type="NCBI Taxonomy" id="2081491"/>
    <lineage>
        <taxon>Eukaryota</taxon>
        <taxon>Haptista</taxon>
        <taxon>Haptophyta</taxon>
        <taxon>Pavlovophyceae</taxon>
        <taxon>Pavlovales</taxon>
        <taxon>Pavlovaceae</taxon>
        <taxon>Diacronema</taxon>
    </lineage>
</organism>
<dbReference type="SMART" id="SM00401">
    <property type="entry name" value="ZnF_GATA"/>
    <property type="match status" value="1"/>
</dbReference>
<dbReference type="InterPro" id="IPR000679">
    <property type="entry name" value="Znf_GATA"/>
</dbReference>
<evidence type="ECO:0000256" key="1">
    <source>
        <dbReference type="PROSITE-ProRule" id="PRU00094"/>
    </source>
</evidence>
<evidence type="ECO:0000313" key="5">
    <source>
        <dbReference type="EMBL" id="KAG8464747.1"/>
    </source>
</evidence>